<dbReference type="SUPFAM" id="SSF52266">
    <property type="entry name" value="SGNH hydrolase"/>
    <property type="match status" value="1"/>
</dbReference>
<dbReference type="RefSeq" id="WP_185137840.1">
    <property type="nucleotide sequence ID" value="NZ_BORM01000021.1"/>
</dbReference>
<dbReference type="InterPro" id="IPR052762">
    <property type="entry name" value="PCW_deacetylase/CE"/>
</dbReference>
<comment type="caution">
    <text evidence="2">The sequence shown here is derived from an EMBL/GenBank/DDBJ whole genome shotgun (WGS) entry which is preliminary data.</text>
</comment>
<protein>
    <submittedName>
        <fullName evidence="2">GDSL family lipase</fullName>
    </submittedName>
</protein>
<dbReference type="AlphaFoldDB" id="A0A841U778"/>
<dbReference type="CDD" id="cd01831">
    <property type="entry name" value="Endoglucanase_E_like"/>
    <property type="match status" value="1"/>
</dbReference>
<name>A0A841U778_9BACL</name>
<dbReference type="InterPro" id="IPR013830">
    <property type="entry name" value="SGNH_hydro"/>
</dbReference>
<dbReference type="Gene3D" id="2.60.120.260">
    <property type="entry name" value="Galactose-binding domain-like"/>
    <property type="match status" value="1"/>
</dbReference>
<dbReference type="Gene3D" id="3.40.50.1110">
    <property type="entry name" value="SGNH hydrolase"/>
    <property type="match status" value="1"/>
</dbReference>
<dbReference type="Pfam" id="PF13472">
    <property type="entry name" value="Lipase_GDSL_2"/>
    <property type="match status" value="1"/>
</dbReference>
<reference evidence="2 3" key="1">
    <citation type="submission" date="2020-08" db="EMBL/GenBank/DDBJ databases">
        <title>Cohnella phylogeny.</title>
        <authorList>
            <person name="Dunlap C."/>
        </authorList>
    </citation>
    <scope>NUCLEOTIDE SEQUENCE [LARGE SCALE GENOMIC DNA]</scope>
    <source>
        <strain evidence="2 3">DSM 25239</strain>
    </source>
</reference>
<gene>
    <name evidence="2" type="ORF">H7B90_20950</name>
</gene>
<dbReference type="GO" id="GO:0052689">
    <property type="term" value="F:carboxylic ester hydrolase activity"/>
    <property type="evidence" value="ECO:0007669"/>
    <property type="project" value="InterPro"/>
</dbReference>
<keyword evidence="3" id="KW-1185">Reference proteome</keyword>
<evidence type="ECO:0000313" key="2">
    <source>
        <dbReference type="EMBL" id="MBB6693871.1"/>
    </source>
</evidence>
<dbReference type="PANTHER" id="PTHR37834">
    <property type="entry name" value="GDSL-LIKE LIPASE/ACYLHYDROLASE DOMAIN PROTEIN (AFU_ORTHOLOGUE AFUA_2G00620)"/>
    <property type="match status" value="1"/>
</dbReference>
<organism evidence="2 3">
    <name type="scientific">Cohnella xylanilytica</name>
    <dbReference type="NCBI Taxonomy" id="557555"/>
    <lineage>
        <taxon>Bacteria</taxon>
        <taxon>Bacillati</taxon>
        <taxon>Bacillota</taxon>
        <taxon>Bacilli</taxon>
        <taxon>Bacillales</taxon>
        <taxon>Paenibacillaceae</taxon>
        <taxon>Cohnella</taxon>
    </lineage>
</organism>
<dbReference type="Proteomes" id="UP000553776">
    <property type="component" value="Unassembled WGS sequence"/>
</dbReference>
<sequence length="380" mass="41624">MRPNVNLIEYALPDIGAGKLKVHGRTTGELDPLTLFWTGSGIELNAKGSELWIEVEAGYDTYEPWISILIDGEPVSRQMVAAGRHWACVFRGMNASVAKNVRIVKDTQAMSGDPGCFLQIRAAKFDGEFLPVAEKPYRIEFIGDSITSGEGAIGAVGEEDWIPMWFSALRNYTALTAEALNAEYRVISQSGWGVLTSWDNNPRANVPDYYEQVCGLLQGERNEALGAFRPNDFAAWQPDAVVVNLGTNDGGAFHSPAWTDEATGATHKQRLNEDGTYHEEDLAAFEKAAENFLAKLRRCNGKAHIVWAYGMLGAPMMPAIYRAVDAYAKRTGDRKVSVFQLPNMTEETVGARAHPGAAAHERAARELAGYIRPLLTGSGR</sequence>
<accession>A0A841U778</accession>
<proteinExistence type="predicted"/>
<dbReference type="InterPro" id="IPR036514">
    <property type="entry name" value="SGNH_hydro_sf"/>
</dbReference>
<evidence type="ECO:0000259" key="1">
    <source>
        <dbReference type="Pfam" id="PF13472"/>
    </source>
</evidence>
<evidence type="ECO:0000313" key="3">
    <source>
        <dbReference type="Proteomes" id="UP000553776"/>
    </source>
</evidence>
<dbReference type="EMBL" id="JACJVR010000079">
    <property type="protein sequence ID" value="MBB6693871.1"/>
    <property type="molecule type" value="Genomic_DNA"/>
</dbReference>
<feature type="domain" description="SGNH hydrolase-type esterase" evidence="1">
    <location>
        <begin position="141"/>
        <end position="338"/>
    </location>
</feature>
<dbReference type="InterPro" id="IPR037461">
    <property type="entry name" value="CtCE2-like_dom"/>
</dbReference>
<dbReference type="PANTHER" id="PTHR37834:SF2">
    <property type="entry name" value="ESTERASE, SGNH HYDROLASE-TYPE"/>
    <property type="match status" value="1"/>
</dbReference>